<evidence type="ECO:0000256" key="2">
    <source>
        <dbReference type="SAM" id="Phobius"/>
    </source>
</evidence>
<dbReference type="EMBL" id="MU006332">
    <property type="protein sequence ID" value="KAF2846687.1"/>
    <property type="molecule type" value="Genomic_DNA"/>
</dbReference>
<reference evidence="3" key="1">
    <citation type="submission" date="2020-01" db="EMBL/GenBank/DDBJ databases">
        <authorList>
            <consortium name="DOE Joint Genome Institute"/>
            <person name="Haridas S."/>
            <person name="Albert R."/>
            <person name="Binder M."/>
            <person name="Bloem J."/>
            <person name="Labutti K."/>
            <person name="Salamov A."/>
            <person name="Andreopoulos B."/>
            <person name="Baker S.E."/>
            <person name="Barry K."/>
            <person name="Bills G."/>
            <person name="Bluhm B.H."/>
            <person name="Cannon C."/>
            <person name="Castanera R."/>
            <person name="Culley D.E."/>
            <person name="Daum C."/>
            <person name="Ezra D."/>
            <person name="Gonzalez J.B."/>
            <person name="Henrissat B."/>
            <person name="Kuo A."/>
            <person name="Liang C."/>
            <person name="Lipzen A."/>
            <person name="Lutzoni F."/>
            <person name="Magnuson J."/>
            <person name="Mondo S."/>
            <person name="Nolan M."/>
            <person name="Ohm R."/>
            <person name="Pangilinan J."/>
            <person name="Park H.-J."/>
            <person name="Ramirez L."/>
            <person name="Alfaro M."/>
            <person name="Sun H."/>
            <person name="Tritt A."/>
            <person name="Yoshinaga Y."/>
            <person name="Zwiers L.-H."/>
            <person name="Turgeon B.G."/>
            <person name="Goodwin S.B."/>
            <person name="Spatafora J.W."/>
            <person name="Crous P.W."/>
            <person name="Grigoriev I.V."/>
        </authorList>
    </citation>
    <scope>NUCLEOTIDE SEQUENCE</scope>
    <source>
        <strain evidence="3">IPT5</strain>
    </source>
</reference>
<dbReference type="Proteomes" id="UP000799423">
    <property type="component" value="Unassembled WGS sequence"/>
</dbReference>
<keyword evidence="2" id="KW-0812">Transmembrane</keyword>
<evidence type="ECO:0000256" key="1">
    <source>
        <dbReference type="SAM" id="MobiDB-lite"/>
    </source>
</evidence>
<feature type="transmembrane region" description="Helical" evidence="2">
    <location>
        <begin position="78"/>
        <end position="97"/>
    </location>
</feature>
<evidence type="ECO:0000313" key="4">
    <source>
        <dbReference type="Proteomes" id="UP000799423"/>
    </source>
</evidence>
<proteinExistence type="predicted"/>
<keyword evidence="4" id="KW-1185">Reference proteome</keyword>
<dbReference type="AlphaFoldDB" id="A0A6A7AWF1"/>
<keyword evidence="2" id="KW-1133">Transmembrane helix</keyword>
<feature type="region of interest" description="Disordered" evidence="1">
    <location>
        <begin position="1"/>
        <end position="22"/>
    </location>
</feature>
<name>A0A6A7AWF1_9PLEO</name>
<organism evidence="3 4">
    <name type="scientific">Plenodomus tracheiphilus IPT5</name>
    <dbReference type="NCBI Taxonomy" id="1408161"/>
    <lineage>
        <taxon>Eukaryota</taxon>
        <taxon>Fungi</taxon>
        <taxon>Dikarya</taxon>
        <taxon>Ascomycota</taxon>
        <taxon>Pezizomycotina</taxon>
        <taxon>Dothideomycetes</taxon>
        <taxon>Pleosporomycetidae</taxon>
        <taxon>Pleosporales</taxon>
        <taxon>Pleosporineae</taxon>
        <taxon>Leptosphaeriaceae</taxon>
        <taxon>Plenodomus</taxon>
    </lineage>
</organism>
<accession>A0A6A7AWF1</accession>
<sequence>MTHAPTPDAWLQTGKQGRNMGKVPGGSLKAYNLLGNGVPFLLHALDRLQALKFEFGTRIDFLPSFSRMRAHALSMNSYMLPAALAGVLCMTMDRYMAFYKHSFGK</sequence>
<evidence type="ECO:0000313" key="3">
    <source>
        <dbReference type="EMBL" id="KAF2846687.1"/>
    </source>
</evidence>
<keyword evidence="2" id="KW-0472">Membrane</keyword>
<gene>
    <name evidence="3" type="ORF">T440DRAFT_221737</name>
</gene>
<protein>
    <submittedName>
        <fullName evidence="3">Uncharacterized protein</fullName>
    </submittedName>
</protein>